<dbReference type="EMBL" id="APQM01000007">
    <property type="protein sequence ID" value="EOQ69032.1"/>
    <property type="molecule type" value="Genomic_DNA"/>
</dbReference>
<evidence type="ECO:0000313" key="2">
    <source>
        <dbReference type="Proteomes" id="UP000014024"/>
    </source>
</evidence>
<dbReference type="PATRIC" id="fig|1217691.3.peg.1728"/>
<dbReference type="AlphaFoldDB" id="R8YNI4"/>
<name>R8YNI4_ACIPI</name>
<sequence length="88" mass="9933">MPLNRITATEASNLAKSSTQFDKDYILDQVYQTVKANLKNGYVVLLYQINSVSILEMEAAVRQLKEDGYQANATHSSISLKLEVRWPV</sequence>
<dbReference type="HOGENOM" id="CLU_2447972_0_0_6"/>
<gene>
    <name evidence="1" type="ORF">F931_01751</name>
</gene>
<dbReference type="RefSeq" id="WP_016141737.1">
    <property type="nucleotide sequence ID" value="NZ_KB976987.1"/>
</dbReference>
<accession>R8YNI4</accession>
<protein>
    <submittedName>
        <fullName evidence="1">Uncharacterized protein</fullName>
    </submittedName>
</protein>
<organism evidence="1 2">
    <name type="scientific">Acinetobacter pittii ANC 4050</name>
    <dbReference type="NCBI Taxonomy" id="1217691"/>
    <lineage>
        <taxon>Bacteria</taxon>
        <taxon>Pseudomonadati</taxon>
        <taxon>Pseudomonadota</taxon>
        <taxon>Gammaproteobacteria</taxon>
        <taxon>Moraxellales</taxon>
        <taxon>Moraxellaceae</taxon>
        <taxon>Acinetobacter</taxon>
        <taxon>Acinetobacter calcoaceticus/baumannii complex</taxon>
    </lineage>
</organism>
<evidence type="ECO:0000313" key="1">
    <source>
        <dbReference type="EMBL" id="EOQ69032.1"/>
    </source>
</evidence>
<reference evidence="1 2" key="1">
    <citation type="submission" date="2013-02" db="EMBL/GenBank/DDBJ databases">
        <title>The Genome Sequence of Acinetobacter sp. ANC 4050.</title>
        <authorList>
            <consortium name="The Broad Institute Genome Sequencing Platform"/>
            <consortium name="The Broad Institute Genome Sequencing Center for Infectious Disease"/>
            <person name="Cerqueira G."/>
            <person name="Feldgarden M."/>
            <person name="Courvalin P."/>
            <person name="Perichon B."/>
            <person name="Grillot-Courvalin C."/>
            <person name="Clermont D."/>
            <person name="Rocha E."/>
            <person name="Yoon E.-J."/>
            <person name="Nemec A."/>
            <person name="Walker B."/>
            <person name="Young S.K."/>
            <person name="Zeng Q."/>
            <person name="Gargeya S."/>
            <person name="Fitzgerald M."/>
            <person name="Haas B."/>
            <person name="Abouelleil A."/>
            <person name="Alvarado L."/>
            <person name="Arachchi H.M."/>
            <person name="Berlin A.M."/>
            <person name="Chapman S.B."/>
            <person name="Dewar J."/>
            <person name="Goldberg J."/>
            <person name="Griggs A."/>
            <person name="Gujja S."/>
            <person name="Hansen M."/>
            <person name="Howarth C."/>
            <person name="Imamovic A."/>
            <person name="Larimer J."/>
            <person name="McCowan C."/>
            <person name="Murphy C."/>
            <person name="Neiman D."/>
            <person name="Pearson M."/>
            <person name="Priest M."/>
            <person name="Roberts A."/>
            <person name="Saif S."/>
            <person name="Shea T."/>
            <person name="Sisk P."/>
            <person name="Sykes S."/>
            <person name="Wortman J."/>
            <person name="Nusbaum C."/>
            <person name="Birren B."/>
        </authorList>
    </citation>
    <scope>NUCLEOTIDE SEQUENCE [LARGE SCALE GENOMIC DNA]</scope>
    <source>
        <strain evidence="1 2">ANC 4050</strain>
    </source>
</reference>
<dbReference type="Proteomes" id="UP000014024">
    <property type="component" value="Unassembled WGS sequence"/>
</dbReference>
<proteinExistence type="predicted"/>
<dbReference type="OrthoDB" id="9973988at2"/>
<comment type="caution">
    <text evidence="1">The sequence shown here is derived from an EMBL/GenBank/DDBJ whole genome shotgun (WGS) entry which is preliminary data.</text>
</comment>